<evidence type="ECO:0000313" key="1">
    <source>
        <dbReference type="EMBL" id="KAK7330228.1"/>
    </source>
</evidence>
<sequence>MRNPSSACFTPPNFLFPLFSYQCQIFSTFSLSACFELQLLRRMPKCCGWSRWKNMIEVMFPTLNASLPM</sequence>
<dbReference type="EMBL" id="JAYMYQ010000005">
    <property type="protein sequence ID" value="KAK7330228.1"/>
    <property type="molecule type" value="Genomic_DNA"/>
</dbReference>
<dbReference type="AlphaFoldDB" id="A0AAN9QG82"/>
<evidence type="ECO:0000313" key="2">
    <source>
        <dbReference type="Proteomes" id="UP001367508"/>
    </source>
</evidence>
<proteinExistence type="predicted"/>
<keyword evidence="2" id="KW-1185">Reference proteome</keyword>
<reference evidence="1 2" key="1">
    <citation type="submission" date="2024-01" db="EMBL/GenBank/DDBJ databases">
        <title>The genomes of 5 underutilized Papilionoideae crops provide insights into root nodulation and disease resistanc.</title>
        <authorList>
            <person name="Jiang F."/>
        </authorList>
    </citation>
    <scope>NUCLEOTIDE SEQUENCE [LARGE SCALE GENOMIC DNA]</scope>
    <source>
        <strain evidence="1">LVBAO_FW01</strain>
        <tissue evidence="1">Leaves</tissue>
    </source>
</reference>
<gene>
    <name evidence="1" type="ORF">VNO77_24416</name>
</gene>
<comment type="caution">
    <text evidence="1">The sequence shown here is derived from an EMBL/GenBank/DDBJ whole genome shotgun (WGS) entry which is preliminary data.</text>
</comment>
<name>A0AAN9QG82_CANGL</name>
<dbReference type="PROSITE" id="PS51257">
    <property type="entry name" value="PROKAR_LIPOPROTEIN"/>
    <property type="match status" value="1"/>
</dbReference>
<organism evidence="1 2">
    <name type="scientific">Canavalia gladiata</name>
    <name type="common">Sword bean</name>
    <name type="synonym">Dolichos gladiatus</name>
    <dbReference type="NCBI Taxonomy" id="3824"/>
    <lineage>
        <taxon>Eukaryota</taxon>
        <taxon>Viridiplantae</taxon>
        <taxon>Streptophyta</taxon>
        <taxon>Embryophyta</taxon>
        <taxon>Tracheophyta</taxon>
        <taxon>Spermatophyta</taxon>
        <taxon>Magnoliopsida</taxon>
        <taxon>eudicotyledons</taxon>
        <taxon>Gunneridae</taxon>
        <taxon>Pentapetalae</taxon>
        <taxon>rosids</taxon>
        <taxon>fabids</taxon>
        <taxon>Fabales</taxon>
        <taxon>Fabaceae</taxon>
        <taxon>Papilionoideae</taxon>
        <taxon>50 kb inversion clade</taxon>
        <taxon>NPAAA clade</taxon>
        <taxon>indigoferoid/millettioid clade</taxon>
        <taxon>Phaseoleae</taxon>
        <taxon>Canavalia</taxon>
    </lineage>
</organism>
<protein>
    <submittedName>
        <fullName evidence="1">Uncharacterized protein</fullName>
    </submittedName>
</protein>
<accession>A0AAN9QG82</accession>
<dbReference type="Proteomes" id="UP001367508">
    <property type="component" value="Unassembled WGS sequence"/>
</dbReference>